<dbReference type="Gene3D" id="1.10.287.130">
    <property type="match status" value="1"/>
</dbReference>
<sequence>MSFDLSQLTGISIAYLLFLFGCAWVTEKGWIPERFIAHPLTYVLSLGVYAGAWAFFGTIGLAHQFGFVFLAYYLGICGAYLLAPVLLSPILRITRTYQLGSLADIFAFRFRSTWAGTLTTIFMLLAALPLLALQIQAVADTIHIMTMESSQDRLAFGFCLIIMLFAMAFGTRHIATREKHHGLVFAIAMESVIKLVAMLIIGGVILFEVFDGPQGLQQWLDINAEVLTSLHAPLQDGPWRTLLLMFFASAIVMPHMFHMAFNENLNPRHLNAASWGLPLFLLVMSISAPLILWGGLRLETSAVPEYFILGIGLAMESPALSIIAYVGGMSAASGLTIVTTLALSAMIMNHLVLPVYQPPTSINIYRWLKWTKRLLIAAIILTSYGFYRLLKAQQDLTNLAIVAFVATLQFLPGVLATLYWPQANRKGFICGLVTGMTVWFVTMLIPLTGNLDAIDLYWIQISLTSNTWHWATLTSLAANILVFILVSMSSPISREEENAAEACSVQILDRPSRRTVSATSPKEFQERLSQPLGTYTAQREVAQALNDLKMSINERRPYALRRLRDRLEANLSGLMGPSVAQEILNRWLPYEEQADAYITEDINFIENRLEDYHYRLTGLAAELDSLRRYHRRTLQNLPMAVCSLGRDGEILMWNRAMEHTTGISGNNTVGSRLDSIDEPWRSLLSTFVDDSSRHQHKQKLTISGHPHWFNLHKATISESKAETDQGLVILLEDLTDTQMLEAKLIHSERLASIGRLAAGVAHEIGNPLTGVDCLAQELRTLSDDQDTREVAEQILDQTKRISRILHSLINFAHSGQTSESLTIEPVSLYQCSNEATSLLSLRKDNRGIRFVNNCNPDLLVTGDPQKLTQVIINLLSNARDASPENAIVTINTIAWEHSITLEITDNGSGIPEHIRDRLFEPFFTTKEAGKGTGLGLALVYSIIEEHFGTITIQSPVDEQTHRGTRFSISLPRHMADLNQTTLKPASAHRDMEAV</sequence>
<dbReference type="PANTHER" id="PTHR43065:SF10">
    <property type="entry name" value="PEROXIDE STRESS-ACTIVATED HISTIDINE KINASE MAK3"/>
    <property type="match status" value="1"/>
</dbReference>
<evidence type="ECO:0000256" key="7">
    <source>
        <dbReference type="ARBA" id="ARBA00022692"/>
    </source>
</evidence>
<evidence type="ECO:0000256" key="9">
    <source>
        <dbReference type="ARBA" id="ARBA00022777"/>
    </source>
</evidence>
<dbReference type="SUPFAM" id="SSF55785">
    <property type="entry name" value="PYP-like sensor domain (PAS domain)"/>
    <property type="match status" value="1"/>
</dbReference>
<feature type="transmembrane region" description="Helical" evidence="14">
    <location>
        <begin position="153"/>
        <end position="171"/>
    </location>
</feature>
<keyword evidence="6" id="KW-0808">Transferase</keyword>
<dbReference type="InterPro" id="IPR001734">
    <property type="entry name" value="Na/solute_symporter"/>
</dbReference>
<evidence type="ECO:0000256" key="13">
    <source>
        <dbReference type="ARBA" id="ARBA00023136"/>
    </source>
</evidence>
<keyword evidence="10" id="KW-0067">ATP-binding</keyword>
<feature type="domain" description="Histidine kinase" evidence="15">
    <location>
        <begin position="759"/>
        <end position="974"/>
    </location>
</feature>
<dbReference type="Gene3D" id="3.30.450.20">
    <property type="entry name" value="PAS domain"/>
    <property type="match status" value="1"/>
</dbReference>
<dbReference type="SUPFAM" id="SSF47384">
    <property type="entry name" value="Homodimeric domain of signal transducing histidine kinase"/>
    <property type="match status" value="1"/>
</dbReference>
<dbReference type="InterPro" id="IPR013767">
    <property type="entry name" value="PAS_fold"/>
</dbReference>
<feature type="transmembrane region" description="Helical" evidence="14">
    <location>
        <begin position="6"/>
        <end position="27"/>
    </location>
</feature>
<dbReference type="SMART" id="SM00387">
    <property type="entry name" value="HATPase_c"/>
    <property type="match status" value="1"/>
</dbReference>
<dbReference type="InterPro" id="IPR003661">
    <property type="entry name" value="HisK_dim/P_dom"/>
</dbReference>
<dbReference type="Pfam" id="PF00989">
    <property type="entry name" value="PAS"/>
    <property type="match status" value="1"/>
</dbReference>
<feature type="transmembrane region" description="Helical" evidence="14">
    <location>
        <begin position="427"/>
        <end position="447"/>
    </location>
</feature>
<feature type="transmembrane region" description="Helical" evidence="14">
    <location>
        <begin position="467"/>
        <end position="486"/>
    </location>
</feature>
<dbReference type="Pfam" id="PF00512">
    <property type="entry name" value="HisKA"/>
    <property type="match status" value="1"/>
</dbReference>
<evidence type="ECO:0000256" key="12">
    <source>
        <dbReference type="ARBA" id="ARBA00023012"/>
    </source>
</evidence>
<keyword evidence="12" id="KW-0902">Two-component regulatory system</keyword>
<evidence type="ECO:0000259" key="15">
    <source>
        <dbReference type="PROSITE" id="PS50109"/>
    </source>
</evidence>
<keyword evidence="5" id="KW-0597">Phosphoprotein</keyword>
<dbReference type="InterPro" id="IPR036097">
    <property type="entry name" value="HisK_dim/P_sf"/>
</dbReference>
<feature type="transmembrane region" description="Helical" evidence="14">
    <location>
        <begin position="241"/>
        <end position="261"/>
    </location>
</feature>
<dbReference type="NCBIfam" id="TIGR00229">
    <property type="entry name" value="sensory_box"/>
    <property type="match status" value="1"/>
</dbReference>
<organism evidence="16 17">
    <name type="scientific">Kistimonas scapharcae</name>
    <dbReference type="NCBI Taxonomy" id="1036133"/>
    <lineage>
        <taxon>Bacteria</taxon>
        <taxon>Pseudomonadati</taxon>
        <taxon>Pseudomonadota</taxon>
        <taxon>Gammaproteobacteria</taxon>
        <taxon>Oceanospirillales</taxon>
        <taxon>Endozoicomonadaceae</taxon>
        <taxon>Kistimonas</taxon>
    </lineage>
</organism>
<dbReference type="InterPro" id="IPR005467">
    <property type="entry name" value="His_kinase_dom"/>
</dbReference>
<dbReference type="Pfam" id="PF02518">
    <property type="entry name" value="HATPase_c"/>
    <property type="match status" value="1"/>
</dbReference>
<comment type="subcellular location">
    <subcellularLocation>
        <location evidence="2">Membrane</location>
        <topology evidence="2">Multi-pass membrane protein</topology>
    </subcellularLocation>
</comment>
<dbReference type="InterPro" id="IPR036890">
    <property type="entry name" value="HATPase_C_sf"/>
</dbReference>
<dbReference type="Proteomes" id="UP001500604">
    <property type="component" value="Unassembled WGS sequence"/>
</dbReference>
<reference evidence="17" key="1">
    <citation type="journal article" date="2019" name="Int. J. Syst. Evol. Microbiol.">
        <title>The Global Catalogue of Microorganisms (GCM) 10K type strain sequencing project: providing services to taxonomists for standard genome sequencing and annotation.</title>
        <authorList>
            <consortium name="The Broad Institute Genomics Platform"/>
            <consortium name="The Broad Institute Genome Sequencing Center for Infectious Disease"/>
            <person name="Wu L."/>
            <person name="Ma J."/>
        </authorList>
    </citation>
    <scope>NUCLEOTIDE SEQUENCE [LARGE SCALE GENOMIC DNA]</scope>
    <source>
        <strain evidence="17">JCM 17805</strain>
    </source>
</reference>
<evidence type="ECO:0000256" key="3">
    <source>
        <dbReference type="ARBA" id="ARBA00006434"/>
    </source>
</evidence>
<dbReference type="Gene3D" id="1.20.1730.10">
    <property type="entry name" value="Sodium/glucose cotransporter"/>
    <property type="match status" value="1"/>
</dbReference>
<evidence type="ECO:0000313" key="16">
    <source>
        <dbReference type="EMBL" id="GAA4649001.1"/>
    </source>
</evidence>
<evidence type="ECO:0000256" key="1">
    <source>
        <dbReference type="ARBA" id="ARBA00000085"/>
    </source>
</evidence>
<proteinExistence type="inferred from homology"/>
<dbReference type="Gene3D" id="3.30.565.10">
    <property type="entry name" value="Histidine kinase-like ATPase, C-terminal domain"/>
    <property type="match status" value="1"/>
</dbReference>
<dbReference type="SMART" id="SM00388">
    <property type="entry name" value="HisKA"/>
    <property type="match status" value="1"/>
</dbReference>
<dbReference type="InterPro" id="IPR038377">
    <property type="entry name" value="Na/Glc_symporter_sf"/>
</dbReference>
<feature type="transmembrane region" description="Helical" evidence="14">
    <location>
        <begin position="183"/>
        <end position="210"/>
    </location>
</feature>
<dbReference type="CDD" id="cd10322">
    <property type="entry name" value="SLC5sbd"/>
    <property type="match status" value="1"/>
</dbReference>
<keyword evidence="17" id="KW-1185">Reference proteome</keyword>
<keyword evidence="8" id="KW-0547">Nucleotide-binding</keyword>
<accession>A0ABP8UZ97</accession>
<evidence type="ECO:0000313" key="17">
    <source>
        <dbReference type="Proteomes" id="UP001500604"/>
    </source>
</evidence>
<dbReference type="PANTHER" id="PTHR43065">
    <property type="entry name" value="SENSOR HISTIDINE KINASE"/>
    <property type="match status" value="1"/>
</dbReference>
<dbReference type="InterPro" id="IPR035965">
    <property type="entry name" value="PAS-like_dom_sf"/>
</dbReference>
<comment type="catalytic activity">
    <reaction evidence="1">
        <text>ATP + protein L-histidine = ADP + protein N-phospho-L-histidine.</text>
        <dbReference type="EC" id="2.7.13.3"/>
    </reaction>
</comment>
<dbReference type="InterPro" id="IPR000014">
    <property type="entry name" value="PAS"/>
</dbReference>
<evidence type="ECO:0000256" key="10">
    <source>
        <dbReference type="ARBA" id="ARBA00022840"/>
    </source>
</evidence>
<comment type="similarity">
    <text evidence="3">Belongs to the sodium:solute symporter (SSF) (TC 2.A.21) family.</text>
</comment>
<dbReference type="RefSeq" id="WP_345194748.1">
    <property type="nucleotide sequence ID" value="NZ_BAABFL010000117.1"/>
</dbReference>
<dbReference type="GO" id="GO:0016301">
    <property type="term" value="F:kinase activity"/>
    <property type="evidence" value="ECO:0007669"/>
    <property type="project" value="UniProtKB-KW"/>
</dbReference>
<name>A0ABP8UZ97_9GAMM</name>
<dbReference type="CDD" id="cd00082">
    <property type="entry name" value="HisKA"/>
    <property type="match status" value="1"/>
</dbReference>
<dbReference type="PROSITE" id="PS50109">
    <property type="entry name" value="HIS_KIN"/>
    <property type="match status" value="1"/>
</dbReference>
<protein>
    <recommendedName>
        <fullName evidence="4">histidine kinase</fullName>
        <ecNumber evidence="4">2.7.13.3</ecNumber>
    </recommendedName>
</protein>
<dbReference type="SMART" id="SM00091">
    <property type="entry name" value="PAS"/>
    <property type="match status" value="1"/>
</dbReference>
<dbReference type="PRINTS" id="PR00344">
    <property type="entry name" value="BCTRLSENSOR"/>
</dbReference>
<feature type="transmembrane region" description="Helical" evidence="14">
    <location>
        <begin position="396"/>
        <end position="420"/>
    </location>
</feature>
<dbReference type="EC" id="2.7.13.3" evidence="4"/>
<feature type="transmembrane region" description="Helical" evidence="14">
    <location>
        <begin position="306"/>
        <end position="326"/>
    </location>
</feature>
<comment type="caution">
    <text evidence="16">The sequence shown here is derived from an EMBL/GenBank/DDBJ whole genome shotgun (WGS) entry which is preliminary data.</text>
</comment>
<feature type="transmembrane region" description="Helical" evidence="14">
    <location>
        <begin position="374"/>
        <end position="390"/>
    </location>
</feature>
<keyword evidence="9 16" id="KW-0418">Kinase</keyword>
<keyword evidence="11 14" id="KW-1133">Transmembrane helix</keyword>
<evidence type="ECO:0000256" key="11">
    <source>
        <dbReference type="ARBA" id="ARBA00022989"/>
    </source>
</evidence>
<evidence type="ECO:0000256" key="2">
    <source>
        <dbReference type="ARBA" id="ARBA00004141"/>
    </source>
</evidence>
<dbReference type="PROSITE" id="PS50283">
    <property type="entry name" value="NA_SOLUT_SYMP_3"/>
    <property type="match status" value="1"/>
</dbReference>
<keyword evidence="7 14" id="KW-0812">Transmembrane</keyword>
<feature type="transmembrane region" description="Helical" evidence="14">
    <location>
        <begin position="112"/>
        <end position="133"/>
    </location>
</feature>
<evidence type="ECO:0000256" key="6">
    <source>
        <dbReference type="ARBA" id="ARBA00022679"/>
    </source>
</evidence>
<dbReference type="EMBL" id="BAABFL010000117">
    <property type="protein sequence ID" value="GAA4649001.1"/>
    <property type="molecule type" value="Genomic_DNA"/>
</dbReference>
<evidence type="ECO:0000256" key="4">
    <source>
        <dbReference type="ARBA" id="ARBA00012438"/>
    </source>
</evidence>
<feature type="transmembrane region" description="Helical" evidence="14">
    <location>
        <begin position="69"/>
        <end position="91"/>
    </location>
</feature>
<feature type="transmembrane region" description="Helical" evidence="14">
    <location>
        <begin position="39"/>
        <end position="63"/>
    </location>
</feature>
<keyword evidence="13 14" id="KW-0472">Membrane</keyword>
<gene>
    <name evidence="16" type="primary">cbrA</name>
    <name evidence="16" type="ORF">GCM10023116_12750</name>
</gene>
<evidence type="ECO:0000256" key="14">
    <source>
        <dbReference type="SAM" id="Phobius"/>
    </source>
</evidence>
<dbReference type="SUPFAM" id="SSF55874">
    <property type="entry name" value="ATPase domain of HSP90 chaperone/DNA topoisomerase II/histidine kinase"/>
    <property type="match status" value="1"/>
</dbReference>
<evidence type="ECO:0000256" key="5">
    <source>
        <dbReference type="ARBA" id="ARBA00022553"/>
    </source>
</evidence>
<feature type="transmembrane region" description="Helical" evidence="14">
    <location>
        <begin position="273"/>
        <end position="294"/>
    </location>
</feature>
<dbReference type="InterPro" id="IPR004358">
    <property type="entry name" value="Sig_transdc_His_kin-like_C"/>
</dbReference>
<evidence type="ECO:0000256" key="8">
    <source>
        <dbReference type="ARBA" id="ARBA00022741"/>
    </source>
</evidence>
<dbReference type="InterPro" id="IPR003594">
    <property type="entry name" value="HATPase_dom"/>
</dbReference>
<feature type="transmembrane region" description="Helical" evidence="14">
    <location>
        <begin position="332"/>
        <end position="353"/>
    </location>
</feature>